<feature type="domain" description="Anti-sigma K factor RskA C-terminal" evidence="2">
    <location>
        <begin position="97"/>
        <end position="256"/>
    </location>
</feature>
<gene>
    <name evidence="3" type="ORF">SAMN02927925_02088</name>
</gene>
<accession>A0A1G4W1H8</accession>
<name>A0A1G4W1H8_9FLAO</name>
<dbReference type="GO" id="GO:0005886">
    <property type="term" value="C:plasma membrane"/>
    <property type="evidence" value="ECO:0007669"/>
    <property type="project" value="InterPro"/>
</dbReference>
<feature type="transmembrane region" description="Helical" evidence="1">
    <location>
        <begin position="91"/>
        <end position="109"/>
    </location>
</feature>
<evidence type="ECO:0000259" key="2">
    <source>
        <dbReference type="Pfam" id="PF10099"/>
    </source>
</evidence>
<dbReference type="InterPro" id="IPR018764">
    <property type="entry name" value="RskA_C"/>
</dbReference>
<dbReference type="AlphaFoldDB" id="A0A1G4W1H8"/>
<dbReference type="GO" id="GO:0006417">
    <property type="term" value="P:regulation of translation"/>
    <property type="evidence" value="ECO:0007669"/>
    <property type="project" value="TreeGrafter"/>
</dbReference>
<evidence type="ECO:0000256" key="1">
    <source>
        <dbReference type="SAM" id="Phobius"/>
    </source>
</evidence>
<keyword evidence="1" id="KW-1133">Transmembrane helix</keyword>
<dbReference type="RefSeq" id="WP_035654124.1">
    <property type="nucleotide sequence ID" value="NZ_CBCSBQ010000004.1"/>
</dbReference>
<dbReference type="Proteomes" id="UP000182124">
    <property type="component" value="Unassembled WGS sequence"/>
</dbReference>
<evidence type="ECO:0000313" key="3">
    <source>
        <dbReference type="EMBL" id="SCX14537.1"/>
    </source>
</evidence>
<reference evidence="3 4" key="1">
    <citation type="submission" date="2016-10" db="EMBL/GenBank/DDBJ databases">
        <authorList>
            <person name="de Groot N.N."/>
        </authorList>
    </citation>
    <scope>NUCLEOTIDE SEQUENCE [LARGE SCALE GENOMIC DNA]</scope>
    <source>
        <strain evidence="3 4">CGMCC 1.3801</strain>
    </source>
</reference>
<organism evidence="3 4">
    <name type="scientific">Flavobacterium saliperosum</name>
    <dbReference type="NCBI Taxonomy" id="329186"/>
    <lineage>
        <taxon>Bacteria</taxon>
        <taxon>Pseudomonadati</taxon>
        <taxon>Bacteroidota</taxon>
        <taxon>Flavobacteriia</taxon>
        <taxon>Flavobacteriales</taxon>
        <taxon>Flavobacteriaceae</taxon>
        <taxon>Flavobacterium</taxon>
    </lineage>
</organism>
<proteinExistence type="predicted"/>
<dbReference type="PANTHER" id="PTHR37461">
    <property type="entry name" value="ANTI-SIGMA-K FACTOR RSKA"/>
    <property type="match status" value="1"/>
</dbReference>
<protein>
    <submittedName>
        <fullName evidence="3">Anti-sigma-K factor rskA</fullName>
    </submittedName>
</protein>
<keyword evidence="1" id="KW-0472">Membrane</keyword>
<dbReference type="GO" id="GO:0016989">
    <property type="term" value="F:sigma factor antagonist activity"/>
    <property type="evidence" value="ECO:0007669"/>
    <property type="project" value="TreeGrafter"/>
</dbReference>
<keyword evidence="1" id="KW-0812">Transmembrane</keyword>
<sequence>MNSREYIESGILELYVFGKLSEEEKLEVQQMAADNPAIRTEIAAIEQAVINLSHSVSPNISAETYDKIRAELLGDDPKVIAMKSKTNWSQYLGWAASVVILLGAAFMYLQMNDQMNGVINEEIEKSKSEFDKMQKTIVTLEDQNKATQTVLNIIRDKNNTVVTLGGQPVAPTAVAKVYWNKATQTVYIDAEGLPEAPQGMVYQVWALKLDPLTPTSIGLLEKATAATTKMYKVDNTTEAEAFGITLEPEGGSATPTMEQLYTLGKV</sequence>
<evidence type="ECO:0000313" key="4">
    <source>
        <dbReference type="Proteomes" id="UP000182124"/>
    </source>
</evidence>
<dbReference type="InterPro" id="IPR051474">
    <property type="entry name" value="Anti-sigma-K/W_factor"/>
</dbReference>
<dbReference type="EMBL" id="FMTY01000005">
    <property type="protein sequence ID" value="SCX14537.1"/>
    <property type="molecule type" value="Genomic_DNA"/>
</dbReference>
<dbReference type="Pfam" id="PF10099">
    <property type="entry name" value="RskA_C"/>
    <property type="match status" value="1"/>
</dbReference>
<dbReference type="PANTHER" id="PTHR37461:SF1">
    <property type="entry name" value="ANTI-SIGMA-K FACTOR RSKA"/>
    <property type="match status" value="1"/>
</dbReference>
<dbReference type="STRING" id="329186.SAMN02927925_02088"/>